<dbReference type="AlphaFoldDB" id="A0A858RAK7"/>
<reference evidence="9" key="1">
    <citation type="submission" date="2020-04" db="EMBL/GenBank/DDBJ databases">
        <title>A desert anoxygenic phototrophic bacterium fixes CO2 using RubisCO under aerobic conditions.</title>
        <authorList>
            <person name="Tang K."/>
        </authorList>
    </citation>
    <scope>NUCLEOTIDE SEQUENCE [LARGE SCALE GENOMIC DNA]</scope>
    <source>
        <strain evidence="9">MIMtkB3</strain>
    </source>
</reference>
<keyword evidence="5" id="KW-0378">Hydrolase</keyword>
<dbReference type="InterPro" id="IPR002716">
    <property type="entry name" value="PIN_dom"/>
</dbReference>
<accession>A0A858RAK7</accession>
<organism evidence="9 10">
    <name type="scientific">Aerophototrophica crusticola</name>
    <dbReference type="NCBI Taxonomy" id="1709002"/>
    <lineage>
        <taxon>Bacteria</taxon>
        <taxon>Pseudomonadati</taxon>
        <taxon>Pseudomonadota</taxon>
        <taxon>Alphaproteobacteria</taxon>
        <taxon>Rhodospirillales</taxon>
        <taxon>Rhodospirillaceae</taxon>
        <taxon>Aerophototrophica</taxon>
    </lineage>
</organism>
<dbReference type="SUPFAM" id="SSF88723">
    <property type="entry name" value="PIN domain-like"/>
    <property type="match status" value="1"/>
</dbReference>
<protein>
    <submittedName>
        <fullName evidence="9">Type II toxin-antitoxin system VapC family toxin</fullName>
    </submittedName>
</protein>
<evidence type="ECO:0000313" key="9">
    <source>
        <dbReference type="EMBL" id="QJE74495.1"/>
    </source>
</evidence>
<evidence type="ECO:0000259" key="8">
    <source>
        <dbReference type="Pfam" id="PF01850"/>
    </source>
</evidence>
<proteinExistence type="inferred from homology"/>
<comment type="cofactor">
    <cofactor evidence="1">
        <name>Mg(2+)</name>
        <dbReference type="ChEBI" id="CHEBI:18420"/>
    </cofactor>
</comment>
<dbReference type="GO" id="GO:0046872">
    <property type="term" value="F:metal ion binding"/>
    <property type="evidence" value="ECO:0007669"/>
    <property type="project" value="UniProtKB-KW"/>
</dbReference>
<dbReference type="PANTHER" id="PTHR33653:SF1">
    <property type="entry name" value="RIBONUCLEASE VAPC2"/>
    <property type="match status" value="1"/>
</dbReference>
<dbReference type="CDD" id="cd09871">
    <property type="entry name" value="PIN_MtVapC28-VapC30-like"/>
    <property type="match status" value="1"/>
</dbReference>
<evidence type="ECO:0000256" key="4">
    <source>
        <dbReference type="ARBA" id="ARBA00022723"/>
    </source>
</evidence>
<keyword evidence="10" id="KW-1185">Reference proteome</keyword>
<dbReference type="GO" id="GO:0004518">
    <property type="term" value="F:nuclease activity"/>
    <property type="evidence" value="ECO:0007669"/>
    <property type="project" value="UniProtKB-KW"/>
</dbReference>
<sequence length="139" mass="14774">MSEAAVDTSSVLAVLLGEPEGPAFADFMAGNQLLMSAGTRIELELVVQRRLPQGGLPRLHALLATLKLTIVPVDEEQARIACEAAHRFGQGRAAPPAVLNFGDLFAYALARARGLPLLFKGEDFARTDIRPACPADPAL</sequence>
<dbReference type="Proteomes" id="UP000501891">
    <property type="component" value="Chromosome"/>
</dbReference>
<evidence type="ECO:0000256" key="6">
    <source>
        <dbReference type="ARBA" id="ARBA00022842"/>
    </source>
</evidence>
<evidence type="ECO:0000256" key="5">
    <source>
        <dbReference type="ARBA" id="ARBA00022801"/>
    </source>
</evidence>
<dbReference type="Pfam" id="PF01850">
    <property type="entry name" value="PIN"/>
    <property type="match status" value="1"/>
</dbReference>
<evidence type="ECO:0000256" key="2">
    <source>
        <dbReference type="ARBA" id="ARBA00022649"/>
    </source>
</evidence>
<keyword evidence="3" id="KW-0540">Nuclease</keyword>
<dbReference type="EMBL" id="CP051775">
    <property type="protein sequence ID" value="QJE74495.1"/>
    <property type="molecule type" value="Genomic_DNA"/>
</dbReference>
<dbReference type="KEGG" id="acru:HHL28_16755"/>
<keyword evidence="4" id="KW-0479">Metal-binding</keyword>
<name>A0A858RAK7_9PROT</name>
<dbReference type="GO" id="GO:0016787">
    <property type="term" value="F:hydrolase activity"/>
    <property type="evidence" value="ECO:0007669"/>
    <property type="project" value="UniProtKB-KW"/>
</dbReference>
<evidence type="ECO:0000313" key="10">
    <source>
        <dbReference type="Proteomes" id="UP000501891"/>
    </source>
</evidence>
<evidence type="ECO:0000256" key="7">
    <source>
        <dbReference type="ARBA" id="ARBA00038093"/>
    </source>
</evidence>
<comment type="similarity">
    <text evidence="7">Belongs to the PINc/VapC protein family.</text>
</comment>
<evidence type="ECO:0000256" key="1">
    <source>
        <dbReference type="ARBA" id="ARBA00001946"/>
    </source>
</evidence>
<keyword evidence="2" id="KW-1277">Toxin-antitoxin system</keyword>
<dbReference type="PANTHER" id="PTHR33653">
    <property type="entry name" value="RIBONUCLEASE VAPC2"/>
    <property type="match status" value="1"/>
</dbReference>
<gene>
    <name evidence="9" type="ORF">HHL28_16755</name>
</gene>
<dbReference type="InterPro" id="IPR029060">
    <property type="entry name" value="PIN-like_dom_sf"/>
</dbReference>
<feature type="domain" description="PIN" evidence="8">
    <location>
        <begin position="6"/>
        <end position="128"/>
    </location>
</feature>
<evidence type="ECO:0000256" key="3">
    <source>
        <dbReference type="ARBA" id="ARBA00022722"/>
    </source>
</evidence>
<dbReference type="Gene3D" id="3.40.50.1010">
    <property type="entry name" value="5'-nuclease"/>
    <property type="match status" value="1"/>
</dbReference>
<dbReference type="InterPro" id="IPR050556">
    <property type="entry name" value="Type_II_TA_system_RNase"/>
</dbReference>
<keyword evidence="6" id="KW-0460">Magnesium</keyword>